<name>A0ABV3VRX4_9BACI</name>
<reference evidence="1 2" key="1">
    <citation type="submission" date="2024-07" db="EMBL/GenBank/DDBJ databases">
        <title>Characterization of a bacterium isolated from hydrolysated instant sea cucumber by whole-genome sequencing and metabolomics.</title>
        <authorList>
            <person name="Luo X."/>
            <person name="Zhang Z."/>
            <person name="Zheng Z."/>
            <person name="Zhang W."/>
            <person name="Ming T."/>
            <person name="Jiao L."/>
            <person name="Su X."/>
            <person name="Kong F."/>
            <person name="Xu J."/>
        </authorList>
    </citation>
    <scope>NUCLEOTIDE SEQUENCE [LARGE SCALE GENOMIC DNA]</scope>
    <source>
        <strain evidence="1 2">XL-2024</strain>
    </source>
</reference>
<keyword evidence="2" id="KW-1185">Reference proteome</keyword>
<dbReference type="EMBL" id="JBFRHK010000001">
    <property type="protein sequence ID" value="MEX3743590.1"/>
    <property type="molecule type" value="Genomic_DNA"/>
</dbReference>
<evidence type="ECO:0000313" key="2">
    <source>
        <dbReference type="Proteomes" id="UP001558534"/>
    </source>
</evidence>
<evidence type="ECO:0000313" key="1">
    <source>
        <dbReference type="EMBL" id="MEX3743590.1"/>
    </source>
</evidence>
<comment type="caution">
    <text evidence="1">The sequence shown here is derived from an EMBL/GenBank/DDBJ whole genome shotgun (WGS) entry which is preliminary data.</text>
</comment>
<accession>A0ABV3VRX4</accession>
<proteinExistence type="predicted"/>
<organism evidence="1 2">
    <name type="scientific">Lysinibacillus xylanilyticus</name>
    <dbReference type="NCBI Taxonomy" id="582475"/>
    <lineage>
        <taxon>Bacteria</taxon>
        <taxon>Bacillati</taxon>
        <taxon>Bacillota</taxon>
        <taxon>Bacilli</taxon>
        <taxon>Bacillales</taxon>
        <taxon>Bacillaceae</taxon>
        <taxon>Lysinibacillus</taxon>
    </lineage>
</organism>
<dbReference type="Proteomes" id="UP001558534">
    <property type="component" value="Unassembled WGS sequence"/>
</dbReference>
<protein>
    <submittedName>
        <fullName evidence="1">Uncharacterized protein</fullName>
    </submittedName>
</protein>
<dbReference type="RefSeq" id="WP_368634637.1">
    <property type="nucleotide sequence ID" value="NZ_JBFRHK010000001.1"/>
</dbReference>
<gene>
    <name evidence="1" type="ORF">AB1300_00420</name>
</gene>
<sequence length="206" mass="24628">MYSLLYYKEKRWEIDNEEELTQYAQKLQKHIAILTYGNNLDEEAFDELIATYLTEESSEDPTKFNIRYDTYDANVGSPHRNNWLSGIQMDDEQFLAFEAAIQRLDGTHVRIHHRSRGHYEVGIDGKLYSTRVYRTRDCSKIYREPVEGRYLLFIDEESEDNELLRSKMHTIPEKLQSLSLSVTISYEEREVYVRDWIKRLLKIIQE</sequence>